<dbReference type="AlphaFoldDB" id="A0A318TDC9"/>
<dbReference type="Proteomes" id="UP000248148">
    <property type="component" value="Unassembled WGS sequence"/>
</dbReference>
<evidence type="ECO:0000313" key="1">
    <source>
        <dbReference type="EMBL" id="PYF01258.1"/>
    </source>
</evidence>
<proteinExistence type="predicted"/>
<accession>A0A318TDC9</accession>
<evidence type="ECO:0000313" key="2">
    <source>
        <dbReference type="Proteomes" id="UP000248148"/>
    </source>
</evidence>
<reference evidence="1 2" key="1">
    <citation type="submission" date="2018-06" db="EMBL/GenBank/DDBJ databases">
        <title>Genomic Encyclopedia of Archaeal and Bacterial Type Strains, Phase II (KMG-II): from individual species to whole genera.</title>
        <authorList>
            <person name="Goeker M."/>
        </authorList>
    </citation>
    <scope>NUCLEOTIDE SEQUENCE [LARGE SCALE GENOMIC DNA]</scope>
    <source>
        <strain evidence="1 2">JCM 11668</strain>
    </source>
</reference>
<name>A0A318TDC9_9BRAD</name>
<organism evidence="1 2">
    <name type="scientific">Rhodopseudomonas faecalis</name>
    <dbReference type="NCBI Taxonomy" id="99655"/>
    <lineage>
        <taxon>Bacteria</taxon>
        <taxon>Pseudomonadati</taxon>
        <taxon>Pseudomonadota</taxon>
        <taxon>Alphaproteobacteria</taxon>
        <taxon>Hyphomicrobiales</taxon>
        <taxon>Nitrobacteraceae</taxon>
        <taxon>Rhodopseudomonas</taxon>
    </lineage>
</organism>
<dbReference type="OrthoDB" id="9979821at2"/>
<keyword evidence="2" id="KW-1185">Reference proteome</keyword>
<protein>
    <submittedName>
        <fullName evidence="1">Uncharacterized protein</fullName>
    </submittedName>
</protein>
<sequence length="71" mass="7639">MSHKAYCPSCGRMIVDCGMPDNHKDHFYGSGSCNNGHPAQSISLSCGGGRLNLEMAPEQAEQQPASDDKDR</sequence>
<comment type="caution">
    <text evidence="1">The sequence shown here is derived from an EMBL/GenBank/DDBJ whole genome shotgun (WGS) entry which is preliminary data.</text>
</comment>
<gene>
    <name evidence="1" type="ORF">BJ122_12441</name>
</gene>
<dbReference type="EMBL" id="QJTI01000024">
    <property type="protein sequence ID" value="PYF01258.1"/>
    <property type="molecule type" value="Genomic_DNA"/>
</dbReference>
<dbReference type="RefSeq" id="WP_146227208.1">
    <property type="nucleotide sequence ID" value="NZ_QJTI01000024.1"/>
</dbReference>